<dbReference type="Proteomes" id="UP001174934">
    <property type="component" value="Unassembled WGS sequence"/>
</dbReference>
<protein>
    <submittedName>
        <fullName evidence="2">Uncharacterized protein</fullName>
    </submittedName>
</protein>
<accession>A0AA39WUJ2</accession>
<feature type="compositionally biased region" description="Basic residues" evidence="1">
    <location>
        <begin position="92"/>
        <end position="103"/>
    </location>
</feature>
<feature type="region of interest" description="Disordered" evidence="1">
    <location>
        <begin position="59"/>
        <end position="80"/>
    </location>
</feature>
<evidence type="ECO:0000313" key="2">
    <source>
        <dbReference type="EMBL" id="KAK0621849.1"/>
    </source>
</evidence>
<dbReference type="AlphaFoldDB" id="A0AA39WUJ2"/>
<sequence length="149" mass="16996">MAMRQTPVKMKQNLELLRIEQAQLDESRPVLILPYRFGPRPSEPSTTNPLPFTVLTAAENSRPLPTDNGSGSIPPARKPRGFEELKDFFGGIKRRQINPKRRPLASLPHQNRQASDYPYQEQPYHSRLYYSNPRMTPAATSSAIDRLIL</sequence>
<name>A0AA39WUJ2_9PEZI</name>
<proteinExistence type="predicted"/>
<evidence type="ECO:0000313" key="3">
    <source>
        <dbReference type="Proteomes" id="UP001174934"/>
    </source>
</evidence>
<comment type="caution">
    <text evidence="2">The sequence shown here is derived from an EMBL/GenBank/DDBJ whole genome shotgun (WGS) entry which is preliminary data.</text>
</comment>
<gene>
    <name evidence="2" type="ORF">B0T17DRAFT_618241</name>
</gene>
<reference evidence="2" key="1">
    <citation type="submission" date="2023-06" db="EMBL/GenBank/DDBJ databases">
        <title>Genome-scale phylogeny and comparative genomics of the fungal order Sordariales.</title>
        <authorList>
            <consortium name="Lawrence Berkeley National Laboratory"/>
            <person name="Hensen N."/>
            <person name="Bonometti L."/>
            <person name="Westerberg I."/>
            <person name="Brannstrom I.O."/>
            <person name="Guillou S."/>
            <person name="Cros-Aarteil S."/>
            <person name="Calhoun S."/>
            <person name="Haridas S."/>
            <person name="Kuo A."/>
            <person name="Mondo S."/>
            <person name="Pangilinan J."/>
            <person name="Riley R."/>
            <person name="LaButti K."/>
            <person name="Andreopoulos B."/>
            <person name="Lipzen A."/>
            <person name="Chen C."/>
            <person name="Yanf M."/>
            <person name="Daum C."/>
            <person name="Ng V."/>
            <person name="Clum A."/>
            <person name="Steindorff A."/>
            <person name="Ohm R."/>
            <person name="Martin F."/>
            <person name="Silar P."/>
            <person name="Natvig D."/>
            <person name="Lalanne C."/>
            <person name="Gautier V."/>
            <person name="Ament-velasquez S.L."/>
            <person name="Kruys A."/>
            <person name="Hutchinson M.I."/>
            <person name="Powell A.J."/>
            <person name="Barry K."/>
            <person name="Miller A.N."/>
            <person name="Grigoriev I.V."/>
            <person name="Debuchy R."/>
            <person name="Gladieux P."/>
            <person name="Thoren M.H."/>
            <person name="Johannesson H."/>
        </authorList>
    </citation>
    <scope>NUCLEOTIDE SEQUENCE</scope>
    <source>
        <strain evidence="2">SMH3391-2</strain>
    </source>
</reference>
<dbReference type="EMBL" id="JAULSR010000004">
    <property type="protein sequence ID" value="KAK0621849.1"/>
    <property type="molecule type" value="Genomic_DNA"/>
</dbReference>
<feature type="region of interest" description="Disordered" evidence="1">
    <location>
        <begin position="92"/>
        <end position="115"/>
    </location>
</feature>
<organism evidence="2 3">
    <name type="scientific">Bombardia bombarda</name>
    <dbReference type="NCBI Taxonomy" id="252184"/>
    <lineage>
        <taxon>Eukaryota</taxon>
        <taxon>Fungi</taxon>
        <taxon>Dikarya</taxon>
        <taxon>Ascomycota</taxon>
        <taxon>Pezizomycotina</taxon>
        <taxon>Sordariomycetes</taxon>
        <taxon>Sordariomycetidae</taxon>
        <taxon>Sordariales</taxon>
        <taxon>Lasiosphaeriaceae</taxon>
        <taxon>Bombardia</taxon>
    </lineage>
</organism>
<evidence type="ECO:0000256" key="1">
    <source>
        <dbReference type="SAM" id="MobiDB-lite"/>
    </source>
</evidence>
<keyword evidence="3" id="KW-1185">Reference proteome</keyword>